<dbReference type="InterPro" id="IPR051162">
    <property type="entry name" value="T4SS_component"/>
</dbReference>
<dbReference type="AlphaFoldDB" id="A0A2A7ACJ6"/>
<evidence type="ECO:0000313" key="1">
    <source>
        <dbReference type="EMBL" id="PDX76866.1"/>
    </source>
</evidence>
<organism evidence="1 2">
    <name type="scientific">Faecalibacterium prausnitzii</name>
    <dbReference type="NCBI Taxonomy" id="853"/>
    <lineage>
        <taxon>Bacteria</taxon>
        <taxon>Bacillati</taxon>
        <taxon>Bacillota</taxon>
        <taxon>Clostridia</taxon>
        <taxon>Eubacteriales</taxon>
        <taxon>Oscillospiraceae</taxon>
        <taxon>Faecalibacterium</taxon>
    </lineage>
</organism>
<proteinExistence type="predicted"/>
<dbReference type="RefSeq" id="WP_097784672.1">
    <property type="nucleotide sequence ID" value="NZ_NMTW01000007.1"/>
</dbReference>
<dbReference type="Proteomes" id="UP000220157">
    <property type="component" value="Unassembled WGS sequence"/>
</dbReference>
<reference evidence="1 2" key="1">
    <citation type="journal article" date="2017" name="Front. Microbiol.">
        <title>New Insights into the Diversity of the Genus Faecalibacterium.</title>
        <authorList>
            <person name="Benevides L."/>
            <person name="Burman S."/>
            <person name="Martin R."/>
            <person name="Robert V."/>
            <person name="Thomas M."/>
            <person name="Miquel S."/>
            <person name="Chain F."/>
            <person name="Sokol H."/>
            <person name="Bermudez-Humaran L.G."/>
            <person name="Morrison M."/>
            <person name="Langella P."/>
            <person name="Azevedo V.A."/>
            <person name="Chatel J.M."/>
            <person name="Soares S."/>
        </authorList>
    </citation>
    <scope>NUCLEOTIDE SEQUENCE [LARGE SCALE GENOMIC DNA]</scope>
    <source>
        <strain evidence="1 2">CNCM I 4573</strain>
    </source>
</reference>
<dbReference type="EMBL" id="NMTW01000007">
    <property type="protein sequence ID" value="PDX76866.1"/>
    <property type="molecule type" value="Genomic_DNA"/>
</dbReference>
<evidence type="ECO:0000313" key="2">
    <source>
        <dbReference type="Proteomes" id="UP000220157"/>
    </source>
</evidence>
<gene>
    <name evidence="1" type="ORF">CGS56_00275</name>
</gene>
<dbReference type="PANTHER" id="PTHR30121">
    <property type="entry name" value="UNCHARACTERIZED PROTEIN YJGR-RELATED"/>
    <property type="match status" value="1"/>
</dbReference>
<name>A0A2A7ACJ6_9FIRM</name>
<dbReference type="SUPFAM" id="SSF52540">
    <property type="entry name" value="P-loop containing nucleoside triphosphate hydrolases"/>
    <property type="match status" value="1"/>
</dbReference>
<comment type="caution">
    <text evidence="1">The sequence shown here is derived from an EMBL/GenBank/DDBJ whole genome shotgun (WGS) entry which is preliminary data.</text>
</comment>
<protein>
    <submittedName>
        <fullName evidence="1">Uncharacterized protein</fullName>
    </submittedName>
</protein>
<dbReference type="Gene3D" id="3.40.50.300">
    <property type="entry name" value="P-loop containing nucleotide triphosphate hydrolases"/>
    <property type="match status" value="1"/>
</dbReference>
<sequence length="370" mass="41645">MPMLSETYMGKYYEGDQVFSAWTRSIPGQDNDSYVILGESGYGKSVAAQSIMLQKAYQGHRILDLNIHNTSSSEHIFPIFRKAFEQLSSRTDVYITPISTTLFNPLRYADGTTESSADLSYTLSNIITKYIKLSRTETAAFSDSLEYVISNLDDNPDIFPAILKTLDEFDTKASRSASAHLAPLLRHNVFRNQPIKRHSGIEIINLSKFPPLFQKVIADLLLFDEFRTASQGGQPPRYIHIDEMQNLSIDKDCYLGKILTEGRKYALNVILASQSIREFNASERTMLCQANHKLFFHPALLEVKYYAELLSSPQHRAEISDLLRNLDVGQCVFQGPIYIGEDTKPTRAPICVNVSHLEDIASAPLSKSNS</sequence>
<dbReference type="InterPro" id="IPR027417">
    <property type="entry name" value="P-loop_NTPase"/>
</dbReference>
<dbReference type="PANTHER" id="PTHR30121:SF6">
    <property type="entry name" value="SLR6007 PROTEIN"/>
    <property type="match status" value="1"/>
</dbReference>
<accession>A0A2A7ACJ6</accession>